<dbReference type="Pfam" id="PF00149">
    <property type="entry name" value="Metallophos"/>
    <property type="match status" value="1"/>
</dbReference>
<gene>
    <name evidence="6" type="ORF">COT42_05410</name>
</gene>
<evidence type="ECO:0000256" key="1">
    <source>
        <dbReference type="ARBA" id="ARBA00022723"/>
    </source>
</evidence>
<keyword evidence="1" id="KW-0479">Metal-binding</keyword>
<feature type="domain" description="Calcineurin-like phosphoesterase" evidence="5">
    <location>
        <begin position="7"/>
        <end position="204"/>
    </location>
</feature>
<dbReference type="InterPro" id="IPR029052">
    <property type="entry name" value="Metallo-depent_PP-like"/>
</dbReference>
<comment type="caution">
    <text evidence="6">The sequence shown here is derived from an EMBL/GenBank/DDBJ whole genome shotgun (WGS) entry which is preliminary data.</text>
</comment>
<dbReference type="EMBL" id="PEYM01000086">
    <property type="protein sequence ID" value="PIS29393.1"/>
    <property type="molecule type" value="Genomic_DNA"/>
</dbReference>
<accession>A0A2H0XWR7</accession>
<evidence type="ECO:0000256" key="2">
    <source>
        <dbReference type="ARBA" id="ARBA00022801"/>
    </source>
</evidence>
<dbReference type="GO" id="GO:0046872">
    <property type="term" value="F:metal ion binding"/>
    <property type="evidence" value="ECO:0007669"/>
    <property type="project" value="UniProtKB-KW"/>
</dbReference>
<dbReference type="InterPro" id="IPR050884">
    <property type="entry name" value="CNP_phosphodiesterase-III"/>
</dbReference>
<keyword evidence="2" id="KW-0378">Hydrolase</keyword>
<organism evidence="6 7">
    <name type="scientific">Candidatus Saganbacteria bacterium CG08_land_8_20_14_0_20_45_16</name>
    <dbReference type="NCBI Taxonomy" id="2014293"/>
    <lineage>
        <taxon>Bacteria</taxon>
        <taxon>Bacillati</taxon>
        <taxon>Saganbacteria</taxon>
    </lineage>
</organism>
<dbReference type="Gene3D" id="3.60.21.10">
    <property type="match status" value="1"/>
</dbReference>
<dbReference type="Proteomes" id="UP000231343">
    <property type="component" value="Unassembled WGS sequence"/>
</dbReference>
<comment type="similarity">
    <text evidence="4">Belongs to the cyclic nucleotide phosphodiesterase class-III family.</text>
</comment>
<name>A0A2H0XWR7_UNCSA</name>
<evidence type="ECO:0000256" key="4">
    <source>
        <dbReference type="ARBA" id="ARBA00025742"/>
    </source>
</evidence>
<protein>
    <recommendedName>
        <fullName evidence="5">Calcineurin-like phosphoesterase domain-containing protein</fullName>
    </recommendedName>
</protein>
<dbReference type="GO" id="GO:0016787">
    <property type="term" value="F:hydrolase activity"/>
    <property type="evidence" value="ECO:0007669"/>
    <property type="project" value="UniProtKB-KW"/>
</dbReference>
<dbReference type="PANTHER" id="PTHR42988">
    <property type="entry name" value="PHOSPHOHYDROLASE"/>
    <property type="match status" value="1"/>
</dbReference>
<reference evidence="6 7" key="1">
    <citation type="submission" date="2017-09" db="EMBL/GenBank/DDBJ databases">
        <title>Depth-based differentiation of microbial function through sediment-hosted aquifers and enrichment of novel symbionts in the deep terrestrial subsurface.</title>
        <authorList>
            <person name="Probst A.J."/>
            <person name="Ladd B."/>
            <person name="Jarett J.K."/>
            <person name="Geller-Mcgrath D.E."/>
            <person name="Sieber C.M."/>
            <person name="Emerson J.B."/>
            <person name="Anantharaman K."/>
            <person name="Thomas B.C."/>
            <person name="Malmstrom R."/>
            <person name="Stieglmeier M."/>
            <person name="Klingl A."/>
            <person name="Woyke T."/>
            <person name="Ryan C.M."/>
            <person name="Banfield J.F."/>
        </authorList>
    </citation>
    <scope>NUCLEOTIDE SEQUENCE [LARGE SCALE GENOMIC DNA]</scope>
    <source>
        <strain evidence="6">CG08_land_8_20_14_0_20_45_16</strain>
    </source>
</reference>
<proteinExistence type="inferred from homology"/>
<keyword evidence="3" id="KW-0408">Iron</keyword>
<dbReference type="AlphaFoldDB" id="A0A2H0XWR7"/>
<evidence type="ECO:0000259" key="5">
    <source>
        <dbReference type="Pfam" id="PF00149"/>
    </source>
</evidence>
<evidence type="ECO:0000313" key="7">
    <source>
        <dbReference type="Proteomes" id="UP000231343"/>
    </source>
</evidence>
<evidence type="ECO:0000256" key="3">
    <source>
        <dbReference type="ARBA" id="ARBA00023004"/>
    </source>
</evidence>
<sequence length="257" mass="29366">MPDKNQIIHLSDLHIGYQDCGTKAAKIIENIIKYEDPKVSIIIITGDIVERARQAKDFTLALELMARLKQGNFKVLLCPGNHDYGTGFINSRKNAREFRRLFIPEVANFPYLDIFGNTAFIGLDSNEAELHWYDRFFADGELGALQLTKLDKMLNDPQLKDKTKVVYLHHHPFSRLPFHCLKDSQKLKKVIENRIDVLLYGHLHLGLSQNNTWGIKIVLDGGSSTGKRMPEMFGFKIKHRVIDLADFSIVEKNYLGG</sequence>
<dbReference type="SUPFAM" id="SSF56300">
    <property type="entry name" value="Metallo-dependent phosphatases"/>
    <property type="match status" value="1"/>
</dbReference>
<dbReference type="InterPro" id="IPR004843">
    <property type="entry name" value="Calcineurin-like_PHP"/>
</dbReference>
<evidence type="ECO:0000313" key="6">
    <source>
        <dbReference type="EMBL" id="PIS29393.1"/>
    </source>
</evidence>
<dbReference type="PANTHER" id="PTHR42988:SF2">
    <property type="entry name" value="CYCLIC NUCLEOTIDE PHOSPHODIESTERASE CBUA0032-RELATED"/>
    <property type="match status" value="1"/>
</dbReference>